<dbReference type="SUPFAM" id="SSF88659">
    <property type="entry name" value="Sigma3 and sigma4 domains of RNA polymerase sigma factors"/>
    <property type="match status" value="1"/>
</dbReference>
<dbReference type="InterPro" id="IPR013249">
    <property type="entry name" value="RNA_pol_sigma70_r4_t2"/>
</dbReference>
<dbReference type="GO" id="GO:0003677">
    <property type="term" value="F:DNA binding"/>
    <property type="evidence" value="ECO:0007669"/>
    <property type="project" value="InterPro"/>
</dbReference>
<evidence type="ECO:0008006" key="6">
    <source>
        <dbReference type="Google" id="ProtNLM"/>
    </source>
</evidence>
<dbReference type="Proteomes" id="UP000239469">
    <property type="component" value="Unassembled WGS sequence"/>
</dbReference>
<dbReference type="InterPro" id="IPR032710">
    <property type="entry name" value="NTF2-like_dom_sf"/>
</dbReference>
<dbReference type="NCBIfam" id="TIGR02937">
    <property type="entry name" value="sigma70-ECF"/>
    <property type="match status" value="1"/>
</dbReference>
<evidence type="ECO:0000256" key="1">
    <source>
        <dbReference type="ARBA" id="ARBA00011344"/>
    </source>
</evidence>
<feature type="domain" description="RNA polymerase sigma factor 70 region 4 type 2" evidence="3">
    <location>
        <begin position="109"/>
        <end position="157"/>
    </location>
</feature>
<dbReference type="SUPFAM" id="SSF54427">
    <property type="entry name" value="NTF2-like"/>
    <property type="match status" value="1"/>
</dbReference>
<dbReference type="SUPFAM" id="SSF88946">
    <property type="entry name" value="Sigma2 domain of RNA polymerase sigma factors"/>
    <property type="match status" value="1"/>
</dbReference>
<dbReference type="PANTHER" id="PTHR30173">
    <property type="entry name" value="SIGMA 19 FACTOR"/>
    <property type="match status" value="1"/>
</dbReference>
<dbReference type="GO" id="GO:0006352">
    <property type="term" value="P:DNA-templated transcription initiation"/>
    <property type="evidence" value="ECO:0007669"/>
    <property type="project" value="InterPro"/>
</dbReference>
<comment type="subunit">
    <text evidence="1">Interacts transiently with the RNA polymerase catalytic core formed by RpoA, RpoB, RpoC and RpoZ (2 alpha, 1 beta, 1 beta' and 1 omega subunit) to form the RNA polymerase holoenzyme that can initiate transcription.</text>
</comment>
<dbReference type="Gene3D" id="1.10.1740.10">
    <property type="match status" value="1"/>
</dbReference>
<dbReference type="Gene3D" id="3.10.450.50">
    <property type="match status" value="1"/>
</dbReference>
<dbReference type="NCBIfam" id="NF007214">
    <property type="entry name" value="PRK09636.1"/>
    <property type="match status" value="1"/>
</dbReference>
<dbReference type="InterPro" id="IPR013324">
    <property type="entry name" value="RNA_pol_sigma_r3/r4-like"/>
</dbReference>
<dbReference type="Gene3D" id="1.10.10.10">
    <property type="entry name" value="Winged helix-like DNA-binding domain superfamily/Winged helix DNA-binding domain"/>
    <property type="match status" value="1"/>
</dbReference>
<dbReference type="InterPro" id="IPR007627">
    <property type="entry name" value="RNA_pol_sigma70_r2"/>
</dbReference>
<proteinExistence type="predicted"/>
<accession>A0A2S9X9D3</accession>
<dbReference type="Pfam" id="PF08281">
    <property type="entry name" value="Sigma70_r4_2"/>
    <property type="match status" value="1"/>
</dbReference>
<organism evidence="4 5">
    <name type="scientific">Chromobacterium amazonense</name>
    <dbReference type="NCBI Taxonomy" id="1382803"/>
    <lineage>
        <taxon>Bacteria</taxon>
        <taxon>Pseudomonadati</taxon>
        <taxon>Pseudomonadota</taxon>
        <taxon>Betaproteobacteria</taxon>
        <taxon>Neisseriales</taxon>
        <taxon>Chromobacteriaceae</taxon>
        <taxon>Chromobacterium</taxon>
    </lineage>
</organism>
<sequence>MHLPVFMEHRSRLLALAYRMLGSRADAQDVVQDAWLRWSACKLDELDQPAAYLTRITTHLCLDKLRSAHTRREQYIGICLPEPLSANDDCMGPEGLTEKTQLVSYGWLLALQRLGPLERAAFLLREVFDVDYAEISQIVQRSPLACRQLVSRSKRRLQQEPSSLLSQPKNAETLSKAFIAALESGNTDELAKLLAEDVTYMADGGGQASALLAPLTGARPVSRLIQGIWQNAKKSQIKLQMQVINGMPGILFWQQDQLYMSVAIASNHAEQISALYVMRNPNKLTHLADQPCDLDRSSQAQRLAQ</sequence>
<dbReference type="InterPro" id="IPR036388">
    <property type="entry name" value="WH-like_DNA-bd_sf"/>
</dbReference>
<evidence type="ECO:0000313" key="5">
    <source>
        <dbReference type="Proteomes" id="UP000239469"/>
    </source>
</evidence>
<dbReference type="OrthoDB" id="3211555at2"/>
<dbReference type="RefSeq" id="WP_106075711.1">
    <property type="nucleotide sequence ID" value="NZ_MTBD01000004.1"/>
</dbReference>
<gene>
    <name evidence="4" type="ORF">BUE93_02580</name>
</gene>
<dbReference type="EMBL" id="MTBD01000004">
    <property type="protein sequence ID" value="PRP72342.1"/>
    <property type="molecule type" value="Genomic_DNA"/>
</dbReference>
<comment type="caution">
    <text evidence="4">The sequence shown here is derived from an EMBL/GenBank/DDBJ whole genome shotgun (WGS) entry which is preliminary data.</text>
</comment>
<feature type="domain" description="RNA polymerase sigma-70 region 2" evidence="2">
    <location>
        <begin position="6"/>
        <end position="68"/>
    </location>
</feature>
<dbReference type="InterPro" id="IPR052704">
    <property type="entry name" value="ECF_Sigma-70_Domain"/>
</dbReference>
<protein>
    <recommendedName>
        <fullName evidence="6">RNA polymerase subunit sigma-24</fullName>
    </recommendedName>
</protein>
<dbReference type="Pfam" id="PF04542">
    <property type="entry name" value="Sigma70_r2"/>
    <property type="match status" value="1"/>
</dbReference>
<dbReference type="AlphaFoldDB" id="A0A2S9X9D3"/>
<dbReference type="InterPro" id="IPR013325">
    <property type="entry name" value="RNA_pol_sigma_r2"/>
</dbReference>
<reference evidence="4 5" key="1">
    <citation type="submission" date="2017-01" db="EMBL/GenBank/DDBJ databases">
        <title>New insights into the genetic diversity of Chromobacterium isolated from tropical freshwater lake.</title>
        <authorList>
            <person name="Santos A.B."/>
            <person name="Nascimento A.M."/>
            <person name="Da Silva P.C."/>
        </authorList>
    </citation>
    <scope>NUCLEOTIDE SEQUENCE [LARGE SCALE GENOMIC DNA]</scope>
    <source>
        <strain evidence="4 5">56AF</strain>
    </source>
</reference>
<name>A0A2S9X9D3_9NEIS</name>
<dbReference type="PANTHER" id="PTHR30173:SF36">
    <property type="entry name" value="ECF RNA POLYMERASE SIGMA FACTOR SIGJ"/>
    <property type="match status" value="1"/>
</dbReference>
<dbReference type="GO" id="GO:0016987">
    <property type="term" value="F:sigma factor activity"/>
    <property type="evidence" value="ECO:0007669"/>
    <property type="project" value="InterPro"/>
</dbReference>
<dbReference type="InterPro" id="IPR014284">
    <property type="entry name" value="RNA_pol_sigma-70_dom"/>
</dbReference>
<evidence type="ECO:0000313" key="4">
    <source>
        <dbReference type="EMBL" id="PRP72342.1"/>
    </source>
</evidence>
<evidence type="ECO:0000259" key="2">
    <source>
        <dbReference type="Pfam" id="PF04542"/>
    </source>
</evidence>
<evidence type="ECO:0000259" key="3">
    <source>
        <dbReference type="Pfam" id="PF08281"/>
    </source>
</evidence>